<geneLocation type="plasmid" evidence="1 2">
    <name>RPME01</name>
</geneLocation>
<dbReference type="AlphaFoldDB" id="A2SNN2"/>
<sequence length="98" mass="10774">MARGRSQLDHFDLELDRIDARQELGRLQVGIVRCGGATTKVDRIQVGFESLGSAHGVNQRLAMAPLLVGCDMWKTRLCESRRALVPGYASRGPIRAPT</sequence>
<gene>
    <name evidence="1" type="ordered locus">Mpe_B0396</name>
</gene>
<reference evidence="1 2" key="1">
    <citation type="journal article" date="2007" name="J. Bacteriol.">
        <title>Whole-genome analysis of the methyl tert-butyl ether-degrading beta-proteobacterium Methylibium petroleiphilum PM1.</title>
        <authorList>
            <person name="Kane S.R."/>
            <person name="Chakicherla A.Y."/>
            <person name="Chain P.S.G."/>
            <person name="Schmidt R."/>
            <person name="Shin M.W."/>
            <person name="Legler T.C."/>
            <person name="Scow K.M."/>
            <person name="Larimer F.W."/>
            <person name="Lucas S.M."/>
            <person name="Richardson P.M."/>
            <person name="Hristova K.R."/>
        </authorList>
    </citation>
    <scope>NUCLEOTIDE SEQUENCE [LARGE SCALE GENOMIC DNA]</scope>
    <source>
        <strain evidence="2">ATCC BAA-1232 / LMG 22953 / PM1</strain>
        <plasmid evidence="1 2">RPME01</plasmid>
    </source>
</reference>
<protein>
    <submittedName>
        <fullName evidence="1">Uncharacterized protein</fullName>
    </submittedName>
</protein>
<accession>A2SNN2</accession>
<dbReference type="EMBL" id="CP000556">
    <property type="protein sequence ID" value="ABM97171.1"/>
    <property type="molecule type" value="Genomic_DNA"/>
</dbReference>
<dbReference type="Proteomes" id="UP000000366">
    <property type="component" value="Plasmid RPME01"/>
</dbReference>
<name>A2SNN2_METPP</name>
<organism evidence="1 2">
    <name type="scientific">Methylibium petroleiphilum (strain ATCC BAA-1232 / LMG 22953 / PM1)</name>
    <dbReference type="NCBI Taxonomy" id="420662"/>
    <lineage>
        <taxon>Bacteria</taxon>
        <taxon>Pseudomonadati</taxon>
        <taxon>Pseudomonadota</taxon>
        <taxon>Betaproteobacteria</taxon>
        <taxon>Burkholderiales</taxon>
        <taxon>Sphaerotilaceae</taxon>
        <taxon>Methylibium</taxon>
    </lineage>
</organism>
<proteinExistence type="predicted"/>
<dbReference type="HOGENOM" id="CLU_2330540_0_0_4"/>
<keyword evidence="1" id="KW-0614">Plasmid</keyword>
<evidence type="ECO:0000313" key="1">
    <source>
        <dbReference type="EMBL" id="ABM97171.1"/>
    </source>
</evidence>
<keyword evidence="2" id="KW-1185">Reference proteome</keyword>
<dbReference type="KEGG" id="mpt:Mpe_B0396"/>
<evidence type="ECO:0000313" key="2">
    <source>
        <dbReference type="Proteomes" id="UP000000366"/>
    </source>
</evidence>